<dbReference type="GO" id="GO:0005730">
    <property type="term" value="C:nucleolus"/>
    <property type="evidence" value="ECO:0007669"/>
    <property type="project" value="TreeGrafter"/>
</dbReference>
<evidence type="ECO:0000259" key="8">
    <source>
        <dbReference type="Pfam" id="PF05285"/>
    </source>
</evidence>
<dbReference type="GO" id="GO:0000055">
    <property type="term" value="P:ribosomal large subunit export from nucleus"/>
    <property type="evidence" value="ECO:0007669"/>
    <property type="project" value="InterPro"/>
</dbReference>
<sequence length="902" mass="102075">MSMADSLSASGRSSEKLSLQSLQSKMKIDPEGYETELGLVYNQFKSALDLFQQQAALSFASSSGVCADPTIYKDLSDRATFLSHVTPFYPKQLAEFPAQLAEFLKSSARTLPSGLRCHVTQALILLINRDMVDISETLALFMELQTLGDRTLRNLAFTHVIHSIRRMNKKHKNEAKNRALQNILFSLLQQDDEARAKRALITLCELHRRKVWFDDRTANSICMACFHSSSRIMIAALSFLLDYEKIEDNDNDDSDASSGEDDPNPRTAQVVISKESIYKAHNKGTVASKKKKKAKLQRAIRSMKRQQRLSSENNNSNYYSPFNHLKDAQGFAERLFSRLQTCNERFEVKMMMLKVIARTVGLHRLILLNFYPFLQKYVQPHQRDITNLLAAAVQACHDLVPPDAVEPLFKQIVNQFVHDHSRPEAIAVGLNVIREICLRIPLLMNEDLLQDLVLYKKSHEKAVSLAARSLITLFREVCPSLLIKKDRGRPIDPKARPKAYGEVNTVSSVPGVELLEELDDDDDEDKEDSDDVDDLASRGTGDDSENEEMVSASDEGDQIYSDDAESEDGDVQDGSVDEDGDDAVDNDSGGEEEDEEEDQEENDEDSYVVDDELEKANVAHESNAMAIINKVNKSTARKRKFSDFDGQLLAADTSLRALKKMTEEKLKKPPSDSTDGILSNEDFQRIKELKAKKDAKVALTRQGFKVPSSDDLSAKRVDPAKLEAHVRAKLNKEERLALVRAGREDRESYKSRIAVKQKKTGGESNRQKEHKKQMPLAAKRAKEHTCLQVAYLYLNLQRFWASTEYVLQDFLQNILLLISNLRFLKSASWLHLTRAPTHLRTRHCVISKFDQSGTEFECSVMENLRPCVEIWGLKSRLSSERNELESGWLKQKNVQKGVLKAI</sequence>
<dbReference type="InterPro" id="IPR007949">
    <property type="entry name" value="SDA1_MD"/>
</dbReference>
<organism evidence="10">
    <name type="scientific">Populus alba</name>
    <name type="common">White poplar</name>
    <dbReference type="NCBI Taxonomy" id="43335"/>
    <lineage>
        <taxon>Eukaryota</taxon>
        <taxon>Viridiplantae</taxon>
        <taxon>Streptophyta</taxon>
        <taxon>Embryophyta</taxon>
        <taxon>Tracheophyta</taxon>
        <taxon>Spermatophyta</taxon>
        <taxon>Magnoliopsida</taxon>
        <taxon>eudicotyledons</taxon>
        <taxon>Gunneridae</taxon>
        <taxon>Pentapetalae</taxon>
        <taxon>rosids</taxon>
        <taxon>fabids</taxon>
        <taxon>Malpighiales</taxon>
        <taxon>Salicaceae</taxon>
        <taxon>Saliceae</taxon>
        <taxon>Populus</taxon>
    </lineage>
</organism>
<dbReference type="Pfam" id="PF05285">
    <property type="entry name" value="SDA1_dom"/>
    <property type="match status" value="1"/>
</dbReference>
<dbReference type="AlphaFoldDB" id="A0A4U5NMQ8"/>
<evidence type="ECO:0000256" key="2">
    <source>
        <dbReference type="ARBA" id="ARBA00005783"/>
    </source>
</evidence>
<comment type="subcellular location">
    <subcellularLocation>
        <location evidence="1">Nucleus</location>
    </subcellularLocation>
</comment>
<dbReference type="InterPro" id="IPR016024">
    <property type="entry name" value="ARM-type_fold"/>
</dbReference>
<name>A0A4U5NMQ8_POPAL</name>
<dbReference type="EMBL" id="RCHU01001022">
    <property type="protein sequence ID" value="TKR83923.1"/>
    <property type="molecule type" value="Genomic_DNA"/>
</dbReference>
<dbReference type="GO" id="GO:0042273">
    <property type="term" value="P:ribosomal large subunit biogenesis"/>
    <property type="evidence" value="ECO:0007669"/>
    <property type="project" value="InterPro"/>
</dbReference>
<dbReference type="InterPro" id="IPR012977">
    <property type="entry name" value="SDA1_N"/>
</dbReference>
<dbReference type="GO" id="GO:0015031">
    <property type="term" value="P:protein transport"/>
    <property type="evidence" value="ECO:0007669"/>
    <property type="project" value="UniProtKB-KW"/>
</dbReference>
<feature type="region of interest" description="Disordered" evidence="7">
    <location>
        <begin position="492"/>
        <end position="607"/>
    </location>
</feature>
<gene>
    <name evidence="10" type="ORF">D5086_0000266940</name>
</gene>
<evidence type="ECO:0000256" key="5">
    <source>
        <dbReference type="ARBA" id="ARBA00022927"/>
    </source>
</evidence>
<dbReference type="Pfam" id="PF08158">
    <property type="entry name" value="SDA1_HEAT"/>
    <property type="match status" value="1"/>
</dbReference>
<evidence type="ECO:0000256" key="3">
    <source>
        <dbReference type="ARBA" id="ARBA00022448"/>
    </source>
</evidence>
<keyword evidence="4" id="KW-0690">Ribosome biogenesis</keyword>
<protein>
    <submittedName>
        <fullName evidence="10">SDA1 family protein</fullName>
    </submittedName>
</protein>
<reference evidence="10" key="1">
    <citation type="submission" date="2018-10" db="EMBL/GenBank/DDBJ databases">
        <title>Population genomic analysis revealed the cold adaptation of white poplar.</title>
        <authorList>
            <person name="Liu Y.-J."/>
        </authorList>
    </citation>
    <scope>NUCLEOTIDE SEQUENCE [LARGE SCALE GENOMIC DNA]</scope>
    <source>
        <strain evidence="10">PAL-ZL1</strain>
    </source>
</reference>
<dbReference type="SUPFAM" id="SSF48371">
    <property type="entry name" value="ARM repeat"/>
    <property type="match status" value="1"/>
</dbReference>
<dbReference type="PANTHER" id="PTHR12730:SF0">
    <property type="entry name" value="PROTEIN SDA1 HOMOLOG"/>
    <property type="match status" value="1"/>
</dbReference>
<dbReference type="InterPro" id="IPR027312">
    <property type="entry name" value="Sda1"/>
</dbReference>
<evidence type="ECO:0000313" key="10">
    <source>
        <dbReference type="EMBL" id="TKR83923.1"/>
    </source>
</evidence>
<feature type="compositionally biased region" description="Acidic residues" evidence="7">
    <location>
        <begin position="514"/>
        <end position="534"/>
    </location>
</feature>
<evidence type="ECO:0000256" key="6">
    <source>
        <dbReference type="ARBA" id="ARBA00023242"/>
    </source>
</evidence>
<proteinExistence type="inferred from homology"/>
<feature type="compositionally biased region" description="Acidic residues" evidence="7">
    <location>
        <begin position="542"/>
        <end position="607"/>
    </location>
</feature>
<evidence type="ECO:0000259" key="9">
    <source>
        <dbReference type="Pfam" id="PF08158"/>
    </source>
</evidence>
<comment type="similarity">
    <text evidence="2">Belongs to the SDA1 family.</text>
</comment>
<evidence type="ECO:0000256" key="1">
    <source>
        <dbReference type="ARBA" id="ARBA00004123"/>
    </source>
</evidence>
<dbReference type="PANTHER" id="PTHR12730">
    <property type="entry name" value="HSDA/SDA1-RELATED"/>
    <property type="match status" value="1"/>
</dbReference>
<keyword evidence="6" id="KW-0539">Nucleus</keyword>
<dbReference type="STRING" id="43335.A0A4U5NMQ8"/>
<feature type="domain" description="SDA1 middle" evidence="8">
    <location>
        <begin position="558"/>
        <end position="742"/>
    </location>
</feature>
<feature type="domain" description="SDA1 N-terminal" evidence="9">
    <location>
        <begin position="81"/>
        <end position="458"/>
    </location>
</feature>
<accession>A0A4U5NMQ8</accession>
<keyword evidence="5" id="KW-0653">Protein transport</keyword>
<comment type="caution">
    <text evidence="10">The sequence shown here is derived from an EMBL/GenBank/DDBJ whole genome shotgun (WGS) entry which is preliminary data.</text>
</comment>
<keyword evidence="3" id="KW-0813">Transport</keyword>
<evidence type="ECO:0000256" key="7">
    <source>
        <dbReference type="SAM" id="MobiDB-lite"/>
    </source>
</evidence>
<evidence type="ECO:0000256" key="4">
    <source>
        <dbReference type="ARBA" id="ARBA00022517"/>
    </source>
</evidence>